<reference evidence="1 2" key="1">
    <citation type="submission" date="2019-03" db="EMBL/GenBank/DDBJ databases">
        <title>An improved genome assembly of the fluke Schistosoma japonicum.</title>
        <authorList>
            <person name="Hu W."/>
            <person name="Luo F."/>
            <person name="Yin M."/>
            <person name="Mo X."/>
            <person name="Sun C."/>
            <person name="Wu Q."/>
            <person name="Zhu B."/>
            <person name="Xiang M."/>
            <person name="Wang J."/>
            <person name="Wang Y."/>
            <person name="Zhang T."/>
            <person name="Xu B."/>
            <person name="Zheng H."/>
            <person name="Feng Z."/>
        </authorList>
    </citation>
    <scope>NUCLEOTIDE SEQUENCE [LARGE SCALE GENOMIC DNA]</scope>
    <source>
        <strain evidence="1">HuSjv2</strain>
        <tissue evidence="1">Worms</tissue>
    </source>
</reference>
<evidence type="ECO:0000313" key="2">
    <source>
        <dbReference type="Proteomes" id="UP000311919"/>
    </source>
</evidence>
<evidence type="ECO:0000313" key="1">
    <source>
        <dbReference type="EMBL" id="TNN14741.1"/>
    </source>
</evidence>
<organism evidence="1 2">
    <name type="scientific">Schistosoma japonicum</name>
    <name type="common">Blood fluke</name>
    <dbReference type="NCBI Taxonomy" id="6182"/>
    <lineage>
        <taxon>Eukaryota</taxon>
        <taxon>Metazoa</taxon>
        <taxon>Spiralia</taxon>
        <taxon>Lophotrochozoa</taxon>
        <taxon>Platyhelminthes</taxon>
        <taxon>Trematoda</taxon>
        <taxon>Digenea</taxon>
        <taxon>Strigeidida</taxon>
        <taxon>Schistosomatoidea</taxon>
        <taxon>Schistosomatidae</taxon>
        <taxon>Schistosoma</taxon>
    </lineage>
</organism>
<proteinExistence type="predicted"/>
<name>A0A4Z2DE04_SCHJA</name>
<keyword evidence="2" id="KW-1185">Reference proteome</keyword>
<gene>
    <name evidence="1" type="ORF">EWB00_001908</name>
</gene>
<dbReference type="AlphaFoldDB" id="A0A4Z2DE04"/>
<sequence>MSRLITSEKLNDIVYNDIESMILLENTVPPETSIGDTCCLNNFEILTSFEYSECFSGIHYRRMVLISMKFTNPFPINYLTNYTTIIDQLQDYEDTEGIYYLYNH</sequence>
<protein>
    <submittedName>
        <fullName evidence="1">Uncharacterized protein</fullName>
    </submittedName>
</protein>
<dbReference type="EMBL" id="SKCS01000166">
    <property type="protein sequence ID" value="TNN14741.1"/>
    <property type="molecule type" value="Genomic_DNA"/>
</dbReference>
<accession>A0A4Z2DE04</accession>
<comment type="caution">
    <text evidence="1">The sequence shown here is derived from an EMBL/GenBank/DDBJ whole genome shotgun (WGS) entry which is preliminary data.</text>
</comment>
<dbReference type="Proteomes" id="UP000311919">
    <property type="component" value="Unassembled WGS sequence"/>
</dbReference>